<dbReference type="InterPro" id="IPR000700">
    <property type="entry name" value="PAS-assoc_C"/>
</dbReference>
<dbReference type="PROSITE" id="PS50113">
    <property type="entry name" value="PAC"/>
    <property type="match status" value="1"/>
</dbReference>
<feature type="domain" description="PAS" evidence="2">
    <location>
        <begin position="258"/>
        <end position="327"/>
    </location>
</feature>
<dbReference type="InterPro" id="IPR006675">
    <property type="entry name" value="HDIG_dom"/>
</dbReference>
<dbReference type="EMBL" id="LZYZ01000001">
    <property type="protein sequence ID" value="OOM15770.1"/>
    <property type="molecule type" value="Genomic_DNA"/>
</dbReference>
<dbReference type="CDD" id="cd00130">
    <property type="entry name" value="PAS"/>
    <property type="match status" value="2"/>
</dbReference>
<protein>
    <submittedName>
        <fullName evidence="6">Cyclic di-GMP phosphodiesterase response regulator RpfG</fullName>
        <ecNumber evidence="6">3.1.4.52</ecNumber>
    </submittedName>
</protein>
<dbReference type="Gene3D" id="1.10.3210.10">
    <property type="entry name" value="Hypothetical protein af1432"/>
    <property type="match status" value="1"/>
</dbReference>
<dbReference type="InterPro" id="IPR001610">
    <property type="entry name" value="PAC"/>
</dbReference>
<evidence type="ECO:0000259" key="4">
    <source>
        <dbReference type="PROSITE" id="PS50887"/>
    </source>
</evidence>
<dbReference type="PANTHER" id="PTHR43155:SF2">
    <property type="entry name" value="CYCLIC DI-GMP PHOSPHODIESTERASE PA4108"/>
    <property type="match status" value="1"/>
</dbReference>
<dbReference type="InterPro" id="IPR037522">
    <property type="entry name" value="HD_GYP_dom"/>
</dbReference>
<dbReference type="Pfam" id="PF13426">
    <property type="entry name" value="PAS_9"/>
    <property type="match status" value="1"/>
</dbReference>
<keyword evidence="1" id="KW-0175">Coiled coil</keyword>
<gene>
    <name evidence="6" type="primary">rpfG_1</name>
    <name evidence="6" type="ORF">CLOSAC_00410</name>
</gene>
<dbReference type="Proteomes" id="UP000191154">
    <property type="component" value="Unassembled WGS sequence"/>
</dbReference>
<dbReference type="NCBIfam" id="TIGR00254">
    <property type="entry name" value="GGDEF"/>
    <property type="match status" value="1"/>
</dbReference>
<organism evidence="6 7">
    <name type="scientific">Clostridium saccharobutylicum</name>
    <dbReference type="NCBI Taxonomy" id="169679"/>
    <lineage>
        <taxon>Bacteria</taxon>
        <taxon>Bacillati</taxon>
        <taxon>Bacillota</taxon>
        <taxon>Clostridia</taxon>
        <taxon>Eubacteriales</taxon>
        <taxon>Clostridiaceae</taxon>
        <taxon>Clostridium</taxon>
    </lineage>
</organism>
<dbReference type="Pfam" id="PF08447">
    <property type="entry name" value="PAS_3"/>
    <property type="match status" value="1"/>
</dbReference>
<feature type="domain" description="PAC" evidence="3">
    <location>
        <begin position="332"/>
        <end position="382"/>
    </location>
</feature>
<dbReference type="NCBIfam" id="TIGR00229">
    <property type="entry name" value="sensory_box"/>
    <property type="match status" value="2"/>
</dbReference>
<dbReference type="PANTHER" id="PTHR43155">
    <property type="entry name" value="CYCLIC DI-GMP PHOSPHODIESTERASE PA4108-RELATED"/>
    <property type="match status" value="1"/>
</dbReference>
<dbReference type="CDD" id="cd01949">
    <property type="entry name" value="GGDEF"/>
    <property type="match status" value="1"/>
</dbReference>
<dbReference type="SMART" id="SM00267">
    <property type="entry name" value="GGDEF"/>
    <property type="match status" value="1"/>
</dbReference>
<dbReference type="PROSITE" id="PS51832">
    <property type="entry name" value="HD_GYP"/>
    <property type="match status" value="1"/>
</dbReference>
<dbReference type="CDD" id="cd00077">
    <property type="entry name" value="HDc"/>
    <property type="match status" value="1"/>
</dbReference>
<dbReference type="SMART" id="SM00086">
    <property type="entry name" value="PAC"/>
    <property type="match status" value="2"/>
</dbReference>
<dbReference type="Gene3D" id="3.30.450.20">
    <property type="entry name" value="PAS domain"/>
    <property type="match status" value="2"/>
</dbReference>
<dbReference type="SMART" id="SM00091">
    <property type="entry name" value="PAS"/>
    <property type="match status" value="2"/>
</dbReference>
<dbReference type="InterPro" id="IPR029787">
    <property type="entry name" value="Nucleotide_cyclase"/>
</dbReference>
<evidence type="ECO:0000313" key="7">
    <source>
        <dbReference type="Proteomes" id="UP000191154"/>
    </source>
</evidence>
<dbReference type="PROSITE" id="PS50887">
    <property type="entry name" value="GGDEF"/>
    <property type="match status" value="1"/>
</dbReference>
<dbReference type="InterPro" id="IPR043128">
    <property type="entry name" value="Rev_trsase/Diguanyl_cyclase"/>
</dbReference>
<name>A0A1S8NH56_CLOSA</name>
<feature type="domain" description="HD-GYP" evidence="5">
    <location>
        <begin position="532"/>
        <end position="725"/>
    </location>
</feature>
<evidence type="ECO:0000259" key="2">
    <source>
        <dbReference type="PROSITE" id="PS50112"/>
    </source>
</evidence>
<dbReference type="Pfam" id="PF13487">
    <property type="entry name" value="HD_5"/>
    <property type="match status" value="1"/>
</dbReference>
<dbReference type="InterPro" id="IPR000160">
    <property type="entry name" value="GGDEF_dom"/>
</dbReference>
<comment type="caution">
    <text evidence="6">The sequence shown here is derived from an EMBL/GenBank/DDBJ whole genome shotgun (WGS) entry which is preliminary data.</text>
</comment>
<evidence type="ECO:0000256" key="1">
    <source>
        <dbReference type="SAM" id="Coils"/>
    </source>
</evidence>
<feature type="coiled-coil region" evidence="1">
    <location>
        <begin position="109"/>
        <end position="136"/>
    </location>
</feature>
<evidence type="ECO:0000259" key="5">
    <source>
        <dbReference type="PROSITE" id="PS51832"/>
    </source>
</evidence>
<keyword evidence="6" id="KW-0378">Hydrolase</keyword>
<dbReference type="NCBIfam" id="TIGR00277">
    <property type="entry name" value="HDIG"/>
    <property type="match status" value="1"/>
</dbReference>
<feature type="domain" description="PAS" evidence="2">
    <location>
        <begin position="133"/>
        <end position="179"/>
    </location>
</feature>
<sequence length="725" mass="82964">MSDSNKLDIIIKLLLNLIKDKEIEPYPSKELLEIEGFESLYNTMLELRNAVNFISRGEVGFEITKNGYLPDVVKSLQSSMKNLACYIKAVSLADFSKKIDSKGEIADSFNQMTKQLESIFNEISNLESEATEAKEHFEQIFSTSPETTVITRLSDGLIVNVNQVFCETFGYEMGEVIGKCPEEIGIYKDSSDRQKMINEIKTKGYCKNLKAILRKKGGESIVTLISAKIIKLKGIAHLILVVRDITLRNKLTDALNKSEKKYRLLFENAMEMITVFQKGKIKICNPIAEKITGYCRSELISRPASYLIHPDDKQRMIKEHTKLLKGEAIDNSSSIFRIVKKDNTIRWIEMKSIKIEWENEDATLNLLSDITERKLAEEEIKFLSYHDQLTGLYNRRFYEKEIERLNNDDKYYPLSIIMADVNGLKLTNDAFGHIAGDRLLVSISKILKRKCRKNDIVARIGGDEFVILLPNTDAEDARSIINRIHEAITNEDTENIVLSVSMGLAVKKDVFDDVHDVFKKAEDNMYKYKLSKSENMKKKTIDRAIEKLYKNKIEAQHSKNVSIICGAIAYELKLNPDQIKNIKIAGLMHDIGKITIDEDIINKPGKLSKEEWAIVKRHPEIGYHILNTVDKFSEISKFVLEHHEQWDGSGYPKGLKENEISLQSRIIAIADSFNDMTIERPYKKASTVEEAVNEIKQNAGIKFDPFIVKVFIDKVVKKIQRTYDN</sequence>
<dbReference type="EC" id="3.1.4.52" evidence="6"/>
<dbReference type="InterPro" id="IPR035965">
    <property type="entry name" value="PAS-like_dom_sf"/>
</dbReference>
<dbReference type="SUPFAM" id="SSF55073">
    <property type="entry name" value="Nucleotide cyclase"/>
    <property type="match status" value="1"/>
</dbReference>
<proteinExistence type="predicted"/>
<dbReference type="AlphaFoldDB" id="A0A1S8NH56"/>
<dbReference type="Gene3D" id="3.30.70.270">
    <property type="match status" value="1"/>
</dbReference>
<dbReference type="InterPro" id="IPR000014">
    <property type="entry name" value="PAS"/>
</dbReference>
<evidence type="ECO:0000259" key="3">
    <source>
        <dbReference type="PROSITE" id="PS50113"/>
    </source>
</evidence>
<dbReference type="SUPFAM" id="SSF55785">
    <property type="entry name" value="PYP-like sensor domain (PAS domain)"/>
    <property type="match status" value="2"/>
</dbReference>
<dbReference type="PROSITE" id="PS50112">
    <property type="entry name" value="PAS"/>
    <property type="match status" value="2"/>
</dbReference>
<dbReference type="STRING" id="169679.CSACC_33670"/>
<dbReference type="Pfam" id="PF00990">
    <property type="entry name" value="GGDEF"/>
    <property type="match status" value="1"/>
</dbReference>
<dbReference type="SMART" id="SM00471">
    <property type="entry name" value="HDc"/>
    <property type="match status" value="1"/>
</dbReference>
<feature type="domain" description="GGDEF" evidence="4">
    <location>
        <begin position="412"/>
        <end position="542"/>
    </location>
</feature>
<reference evidence="6 7" key="1">
    <citation type="submission" date="2016-05" db="EMBL/GenBank/DDBJ databases">
        <title>Microbial solvent formation.</title>
        <authorList>
            <person name="Poehlein A."/>
            <person name="Montoya Solano J.D."/>
            <person name="Flitsch S."/>
            <person name="Krabben P."/>
            <person name="Duerre P."/>
            <person name="Daniel R."/>
        </authorList>
    </citation>
    <scope>NUCLEOTIDE SEQUENCE [LARGE SCALE GENOMIC DNA]</scope>
    <source>
        <strain evidence="6 7">L1-8</strain>
    </source>
</reference>
<dbReference type="SUPFAM" id="SSF109604">
    <property type="entry name" value="HD-domain/PDEase-like"/>
    <property type="match status" value="1"/>
</dbReference>
<dbReference type="GO" id="GO:0071111">
    <property type="term" value="F:cyclic-guanylate-specific phosphodiesterase activity"/>
    <property type="evidence" value="ECO:0007669"/>
    <property type="project" value="UniProtKB-EC"/>
</dbReference>
<dbReference type="InterPro" id="IPR003607">
    <property type="entry name" value="HD/PDEase_dom"/>
</dbReference>
<evidence type="ECO:0000313" key="6">
    <source>
        <dbReference type="EMBL" id="OOM15770.1"/>
    </source>
</evidence>
<accession>A0A1S8NH56</accession>
<dbReference type="InterPro" id="IPR013655">
    <property type="entry name" value="PAS_fold_3"/>
</dbReference>
<dbReference type="RefSeq" id="WP_077863561.1">
    <property type="nucleotide sequence ID" value="NZ_LZYZ01000001.1"/>
</dbReference>